<evidence type="ECO:0000313" key="2">
    <source>
        <dbReference type="EMBL" id="PSB01034.1"/>
    </source>
</evidence>
<accession>A0A2T1BYL9</accession>
<dbReference type="EMBL" id="PVWJ01000136">
    <property type="protein sequence ID" value="PSB01034.1"/>
    <property type="molecule type" value="Genomic_DNA"/>
</dbReference>
<dbReference type="AlphaFoldDB" id="A0A2T1BYL9"/>
<dbReference type="SUPFAM" id="SSF51126">
    <property type="entry name" value="Pectin lyase-like"/>
    <property type="match status" value="3"/>
</dbReference>
<keyword evidence="3" id="KW-1185">Reference proteome</keyword>
<dbReference type="Proteomes" id="UP000238762">
    <property type="component" value="Unassembled WGS sequence"/>
</dbReference>
<dbReference type="Pfam" id="PF05860">
    <property type="entry name" value="TPS"/>
    <property type="match status" value="1"/>
</dbReference>
<name>A0A2T1BYL9_9CYAN</name>
<dbReference type="OrthoDB" id="527246at2"/>
<dbReference type="Gene3D" id="2.160.20.10">
    <property type="entry name" value="Single-stranded right-handed beta-helix, Pectin lyase-like"/>
    <property type="match status" value="2"/>
</dbReference>
<evidence type="ECO:0000259" key="1">
    <source>
        <dbReference type="SMART" id="SM00912"/>
    </source>
</evidence>
<reference evidence="2 3" key="2">
    <citation type="submission" date="2018-03" db="EMBL/GenBank/DDBJ databases">
        <title>The ancient ancestry and fast evolution of plastids.</title>
        <authorList>
            <person name="Moore K.R."/>
            <person name="Magnabosco C."/>
            <person name="Momper L."/>
            <person name="Gold D.A."/>
            <person name="Bosak T."/>
            <person name="Fournier G.P."/>
        </authorList>
    </citation>
    <scope>NUCLEOTIDE SEQUENCE [LARGE SCALE GENOMIC DNA]</scope>
    <source>
        <strain evidence="2 3">CCAP 1448/3</strain>
    </source>
</reference>
<protein>
    <submittedName>
        <fullName evidence="2">Filamentous hemagglutinin</fullName>
    </submittedName>
</protein>
<dbReference type="SMART" id="SM00912">
    <property type="entry name" value="Haemagg_act"/>
    <property type="match status" value="1"/>
</dbReference>
<dbReference type="InterPro" id="IPR011050">
    <property type="entry name" value="Pectin_lyase_fold/virulence"/>
</dbReference>
<organism evidence="2 3">
    <name type="scientific">Merismopedia glauca CCAP 1448/3</name>
    <dbReference type="NCBI Taxonomy" id="1296344"/>
    <lineage>
        <taxon>Bacteria</taxon>
        <taxon>Bacillati</taxon>
        <taxon>Cyanobacteriota</taxon>
        <taxon>Cyanophyceae</taxon>
        <taxon>Synechococcales</taxon>
        <taxon>Merismopediaceae</taxon>
        <taxon>Merismopedia</taxon>
    </lineage>
</organism>
<dbReference type="InterPro" id="IPR012334">
    <property type="entry name" value="Pectin_lyas_fold"/>
</dbReference>
<feature type="domain" description="Filamentous haemagglutinin FhaB/tRNA nuclease CdiA-like TPS" evidence="1">
    <location>
        <begin position="42"/>
        <end position="153"/>
    </location>
</feature>
<dbReference type="NCBIfam" id="TIGR01901">
    <property type="entry name" value="adhes_NPXG"/>
    <property type="match status" value="1"/>
</dbReference>
<sequence length="785" mass="80545">MVAMKLLVWCGSISLAMPLGCGYVIASVFLVDHPAQSQVIPDSTLPVNSQVTNNGNTSIINGGTTRGTNLFHSFREFSLTTGGTAHFNNSLKIQNIFSRVTGNSISNIDGTLKTNGSANLFFLNPRGVVFGANARLNLGGSVLATTADRINFADGTVFSAIQPQPILTVSIPVGLGLGTEPGKIQVLGSGHQLIAPLFSPVSRPNSATGLQVSPGQTLALVGGDVSLIGGVITAPGGRIEVGSGSNGEVSFSTTNSQWSLDYQRVPQWRNIKLSKRSLLDTSGNGGASIQLQGRQIQLQDGSVLLSQNQGILPDGELRLKASEFIDINGTDPIARIPGGVFSESINLGNSGNIAIFSPKIRLQTGGELTTRTYSLGKGGNISIEAADSLQILGLSPIDSRAVSTVNALTFGSGAAGDIQVTTSQLEIVGGGRLLSSASSTGAGGNVTINASDFVELKGFGVQRLQRSSISASTIGYGRAGNLTINTSRLILADGSRIDTSTVASGFGGNININAMKLVDVSGTAPDSDLSSSITASAFRADPQLQEIFGLPSLPSANSGNIAINTSQLRVTDQALIAVENQGTGDAGSIFVNAPEISFNSGGSITAATASGNGGEIRINSSDLRLDDAFITATAGERGNGGNIEINTDALVLDNSSITANAFSGTGGNIEINTALLLQRDSEVSASSELGLDGQVEINQLNSPSTLFVISAAPIVFSTETAIAPPCSQQKAEFSLTGTSGLPLPPSDLQFPGSGSDALEANALVHRPDGSISLAYSPSLDLPCQK</sequence>
<reference evidence="2 3" key="1">
    <citation type="submission" date="2018-02" db="EMBL/GenBank/DDBJ databases">
        <authorList>
            <person name="Cohen D.B."/>
            <person name="Kent A.D."/>
        </authorList>
    </citation>
    <scope>NUCLEOTIDE SEQUENCE [LARGE SCALE GENOMIC DNA]</scope>
    <source>
        <strain evidence="2 3">CCAP 1448/3</strain>
    </source>
</reference>
<gene>
    <name evidence="2" type="ORF">C7B64_20380</name>
</gene>
<comment type="caution">
    <text evidence="2">The sequence shown here is derived from an EMBL/GenBank/DDBJ whole genome shotgun (WGS) entry which is preliminary data.</text>
</comment>
<dbReference type="InterPro" id="IPR008638">
    <property type="entry name" value="FhaB/CdiA-like_TPS"/>
</dbReference>
<proteinExistence type="predicted"/>
<evidence type="ECO:0000313" key="3">
    <source>
        <dbReference type="Proteomes" id="UP000238762"/>
    </source>
</evidence>